<dbReference type="SUPFAM" id="SSF51197">
    <property type="entry name" value="Clavaminate synthase-like"/>
    <property type="match status" value="1"/>
</dbReference>
<comment type="caution">
    <text evidence="1">The sequence shown here is derived from an EMBL/GenBank/DDBJ whole genome shotgun (WGS) entry which is preliminary data.</text>
</comment>
<accession>A0AA43QPQ1</accession>
<gene>
    <name evidence="1" type="ORF">OHK93_001502</name>
</gene>
<dbReference type="InterPro" id="IPR027443">
    <property type="entry name" value="IPNS-like_sf"/>
</dbReference>
<dbReference type="PANTHER" id="PTHR48420">
    <property type="entry name" value="NON-HAEM DIOXYGENASE N-TERMINAL DOMAIN-CONTAINING PROTEIN"/>
    <property type="match status" value="1"/>
</dbReference>
<dbReference type="EMBL" id="JAPUFD010000011">
    <property type="protein sequence ID" value="MDI1490302.1"/>
    <property type="molecule type" value="Genomic_DNA"/>
</dbReference>
<sequence>MQNDGVVKTGHYDTLKGSYYVNCAFYNGQDLSKQAHPLSEQFPEFTAPNLWPDEGSLPGFKSAFEELCTVIIDTAIVVAGLVDKYAEANIKGYERGYLEHVVKSSILTKARLLHYFPPKPSDDRDGYNCPDTSPRTEDASPDSWCATHIDHGCLTGLTAPMYVDESQERLTSHTTGDMSPLRCLAQPPDASTGLYIQARDSTIVKVSIPPDCLAFQTGEALQVITGGQFKAVPHFVKAGAKNRLGGTAVARNTLAVFTQPNLEDIVDPKKGTTFGEFSKHVMERFA</sequence>
<evidence type="ECO:0000313" key="1">
    <source>
        <dbReference type="EMBL" id="MDI1490302.1"/>
    </source>
</evidence>
<proteinExistence type="predicted"/>
<organism evidence="1 2">
    <name type="scientific">Ramalina farinacea</name>
    <dbReference type="NCBI Taxonomy" id="258253"/>
    <lineage>
        <taxon>Eukaryota</taxon>
        <taxon>Fungi</taxon>
        <taxon>Dikarya</taxon>
        <taxon>Ascomycota</taxon>
        <taxon>Pezizomycotina</taxon>
        <taxon>Lecanoromycetes</taxon>
        <taxon>OSLEUM clade</taxon>
        <taxon>Lecanoromycetidae</taxon>
        <taxon>Lecanorales</taxon>
        <taxon>Lecanorineae</taxon>
        <taxon>Ramalinaceae</taxon>
        <taxon>Ramalina</taxon>
    </lineage>
</organism>
<reference evidence="1" key="1">
    <citation type="journal article" date="2023" name="Genome Biol. Evol.">
        <title>First Whole Genome Sequence and Flow Cytometry Genome Size Data for the Lichen-Forming Fungus Ramalina farinacea (Ascomycota).</title>
        <authorList>
            <person name="Llewellyn T."/>
            <person name="Mian S."/>
            <person name="Hill R."/>
            <person name="Leitch I.J."/>
            <person name="Gaya E."/>
        </authorList>
    </citation>
    <scope>NUCLEOTIDE SEQUENCE</scope>
    <source>
        <strain evidence="1">LIQ254RAFAR</strain>
    </source>
</reference>
<dbReference type="AlphaFoldDB" id="A0AA43QPQ1"/>
<protein>
    <recommendedName>
        <fullName evidence="3">Clavaminate synthase-like protein</fullName>
    </recommendedName>
</protein>
<dbReference type="PANTHER" id="PTHR48420:SF1">
    <property type="entry name" value="NON-HAEM DIOXYGENASE N-TERMINAL DOMAIN-CONTAINING PROTEIN"/>
    <property type="match status" value="1"/>
</dbReference>
<keyword evidence="2" id="KW-1185">Reference proteome</keyword>
<name>A0AA43QPQ1_9LECA</name>
<evidence type="ECO:0000313" key="2">
    <source>
        <dbReference type="Proteomes" id="UP001161017"/>
    </source>
</evidence>
<dbReference type="Gene3D" id="2.60.120.330">
    <property type="entry name" value="B-lactam Antibiotic, Isopenicillin N Synthase, Chain"/>
    <property type="match status" value="1"/>
</dbReference>
<dbReference type="Proteomes" id="UP001161017">
    <property type="component" value="Unassembled WGS sequence"/>
</dbReference>
<evidence type="ECO:0008006" key="3">
    <source>
        <dbReference type="Google" id="ProtNLM"/>
    </source>
</evidence>